<dbReference type="Gene3D" id="1.10.260.40">
    <property type="entry name" value="lambda repressor-like DNA-binding domains"/>
    <property type="match status" value="3"/>
</dbReference>
<feature type="domain" description="HTH cro/C1-type" evidence="2">
    <location>
        <begin position="26"/>
        <end position="82"/>
    </location>
</feature>
<dbReference type="PROSITE" id="PS50943">
    <property type="entry name" value="HTH_CROC1"/>
    <property type="match status" value="2"/>
</dbReference>
<dbReference type="RefSeq" id="WP_250922984.1">
    <property type="nucleotide sequence ID" value="NZ_JAMQAW010000042.1"/>
</dbReference>
<dbReference type="InterPro" id="IPR010982">
    <property type="entry name" value="Lambda_DNA-bd_dom_sf"/>
</dbReference>
<feature type="domain" description="HTH cro/C1-type" evidence="2">
    <location>
        <begin position="91"/>
        <end position="145"/>
    </location>
</feature>
<gene>
    <name evidence="3" type="ORF">NBG84_30970</name>
</gene>
<keyword evidence="1" id="KW-0238">DNA-binding</keyword>
<dbReference type="SMART" id="SM00530">
    <property type="entry name" value="HTH_XRE"/>
    <property type="match status" value="2"/>
</dbReference>
<dbReference type="Proteomes" id="UP001431429">
    <property type="component" value="Unassembled WGS sequence"/>
</dbReference>
<dbReference type="Pfam" id="PF01381">
    <property type="entry name" value="HTH_3"/>
    <property type="match status" value="1"/>
</dbReference>
<proteinExistence type="predicted"/>
<dbReference type="EMBL" id="JAMQAW010000042">
    <property type="protein sequence ID" value="MCM2392658.1"/>
    <property type="molecule type" value="Genomic_DNA"/>
</dbReference>
<dbReference type="InterPro" id="IPR001387">
    <property type="entry name" value="Cro/C1-type_HTH"/>
</dbReference>
<evidence type="ECO:0000313" key="4">
    <source>
        <dbReference type="Proteomes" id="UP001431429"/>
    </source>
</evidence>
<evidence type="ECO:0000256" key="1">
    <source>
        <dbReference type="ARBA" id="ARBA00023125"/>
    </source>
</evidence>
<name>A0ABT0UVN6_9ACTN</name>
<dbReference type="Pfam" id="PF13560">
    <property type="entry name" value="HTH_31"/>
    <property type="match status" value="1"/>
</dbReference>
<dbReference type="CDD" id="cd00093">
    <property type="entry name" value="HTH_XRE"/>
    <property type="match status" value="2"/>
</dbReference>
<keyword evidence="4" id="KW-1185">Reference proteome</keyword>
<evidence type="ECO:0000313" key="3">
    <source>
        <dbReference type="EMBL" id="MCM2392658.1"/>
    </source>
</evidence>
<dbReference type="PANTHER" id="PTHR46558:SF4">
    <property type="entry name" value="DNA-BIDING PHAGE PROTEIN"/>
    <property type="match status" value="1"/>
</dbReference>
<reference evidence="3" key="1">
    <citation type="submission" date="2022-06" db="EMBL/GenBank/DDBJ databases">
        <title>Genome public.</title>
        <authorList>
            <person name="Sun Q."/>
        </authorList>
    </citation>
    <scope>NUCLEOTIDE SEQUENCE</scope>
    <source>
        <strain evidence="3">CWNU-1</strain>
    </source>
</reference>
<evidence type="ECO:0000259" key="2">
    <source>
        <dbReference type="PROSITE" id="PS50943"/>
    </source>
</evidence>
<dbReference type="PANTHER" id="PTHR46558">
    <property type="entry name" value="TRACRIPTIONAL REGULATORY PROTEIN-RELATED-RELATED"/>
    <property type="match status" value="1"/>
</dbReference>
<accession>A0ABT0UVN6</accession>
<sequence>MIVVKVIQTTTPPGVHVPRQFDGSKVRAIRRGKELTQKQLGAHAGVGVGGPTVARWESGEEFPKGEKLPKIAKALDQPLDELFPHDGPADLQLLRCDAGLSVAQATAVLGTSRVPISNAESGRRRLQDAYVGLLAHAYGVTEKALLAAQDVSFGEGPAALSRDERTSSPHTAGEKINYLLEHGYTGRTPPSDEQIAQAVNEHGGVPSTTADDIAALRVGAITDVSDSVRTGLAHALDVDASLFQDDAEVGPAARELLEAVRFLGSIHEGQILGLAARGNHAGLSAEMMAKINEVVSELKHKLPGVEGES</sequence>
<dbReference type="SUPFAM" id="SSF47413">
    <property type="entry name" value="lambda repressor-like DNA-binding domains"/>
    <property type="match status" value="2"/>
</dbReference>
<comment type="caution">
    <text evidence="3">The sequence shown here is derived from an EMBL/GenBank/DDBJ whole genome shotgun (WGS) entry which is preliminary data.</text>
</comment>
<organism evidence="3 4">
    <name type="scientific">Streptomyces albipurpureus</name>
    <dbReference type="NCBI Taxonomy" id="2897419"/>
    <lineage>
        <taxon>Bacteria</taxon>
        <taxon>Bacillati</taxon>
        <taxon>Actinomycetota</taxon>
        <taxon>Actinomycetes</taxon>
        <taxon>Kitasatosporales</taxon>
        <taxon>Streptomycetaceae</taxon>
        <taxon>Streptomyces</taxon>
    </lineage>
</organism>
<protein>
    <submittedName>
        <fullName evidence="3">XRE family transcriptional regulator</fullName>
    </submittedName>
</protein>